<reference evidence="4" key="1">
    <citation type="journal article" date="2015" name="Proc. Natl. Acad. Sci. U.S.A.">
        <title>Genome sequencing of adzuki bean (Vigna angularis) provides insight into high starch and low fat accumulation and domestication.</title>
        <authorList>
            <person name="Yang K."/>
            <person name="Tian Z."/>
            <person name="Chen C."/>
            <person name="Luo L."/>
            <person name="Zhao B."/>
            <person name="Wang Z."/>
            <person name="Yu L."/>
            <person name="Li Y."/>
            <person name="Sun Y."/>
            <person name="Li W."/>
            <person name="Chen Y."/>
            <person name="Li Y."/>
            <person name="Zhang Y."/>
            <person name="Ai D."/>
            <person name="Zhao J."/>
            <person name="Shang C."/>
            <person name="Ma Y."/>
            <person name="Wu B."/>
            <person name="Wang M."/>
            <person name="Gao L."/>
            <person name="Sun D."/>
            <person name="Zhang P."/>
            <person name="Guo F."/>
            <person name="Wang W."/>
            <person name="Li Y."/>
            <person name="Wang J."/>
            <person name="Varshney R.K."/>
            <person name="Wang J."/>
            <person name="Ling H.Q."/>
            <person name="Wan P."/>
        </authorList>
    </citation>
    <scope>NUCLEOTIDE SEQUENCE</scope>
    <source>
        <strain evidence="4">cv. Jingnong 6</strain>
    </source>
</reference>
<feature type="domain" description="NOA1/YqeH-like C-terminal" evidence="2">
    <location>
        <begin position="337"/>
        <end position="435"/>
    </location>
</feature>
<sequence length="622" mass="68786">MQDSNPKHPGYFIKPSEKASYRLYNNLEPIAQEPEFSNSVKRGFVIEPEKLNVDDLGLIKKPEKPVVCARCHSLRHYGKVKDPTVENLLPDFDFDHTMGRKLASTSGTRSVVLMVVDVVDFEGSFPRKVAKLVSKTIEDYSAEWKQGKSGNVPRVVLVVTKIDLLPSSLSPTRLEHWIRQRARDGGINKITSLHMVSALKDWGLKNLVDNVVDLAGPRGNVWAVGSQNAGKSTLINAIGKYVGGKITHLTEAPVPGTTLGIVRVEGVLPSKAKLFDTPGLLHPYQITTRLTRDEQKLVHIGKELKPRTYRIKAGHSVHIAGLMRLDIEDTSVDSVYVTVWASPYLPLHMGKIENARKLFQDHFGHQLQPPIGEKRVQELGSWVRTEFHVSGNSWESSSVDIAASGLGWFAIGLKGDAVLGVWTYEGVDVVLRNSLIPYRSHTFEVAGFTFTLSSHHEDAARKYLETYKLLPENPLVNLCVGTAFINLALGCRLQNKHQCLVKGLAFLYNNLRICENSQLGLVVRCRYPLSLFAVVFCCRCLLPLSAVVQCHRCCPLFSAAVQCRCLPSPKLMSAAIIVATFPPAKSMVRYASTSATHPCWSSLYSSLDAPSHTTSFRAVSGA</sequence>
<proteinExistence type="predicted"/>
<dbReference type="Gene3D" id="3.40.50.300">
    <property type="entry name" value="P-loop containing nucleotide triphosphate hydrolases"/>
    <property type="match status" value="1"/>
</dbReference>
<gene>
    <name evidence="3" type="ORF">LR48_Vigan05g047900</name>
</gene>
<dbReference type="Proteomes" id="UP000053144">
    <property type="component" value="Chromosome 5"/>
</dbReference>
<evidence type="ECO:0000259" key="2">
    <source>
        <dbReference type="Pfam" id="PF21516"/>
    </source>
</evidence>
<evidence type="ECO:0000313" key="4">
    <source>
        <dbReference type="Proteomes" id="UP000053144"/>
    </source>
</evidence>
<dbReference type="AlphaFoldDB" id="A0A0L9UIZ6"/>
<dbReference type="Pfam" id="PF21516">
    <property type="entry name" value="YqeH-like_C"/>
    <property type="match status" value="1"/>
</dbReference>
<dbReference type="Gramene" id="KOM42875">
    <property type="protein sequence ID" value="KOM42875"/>
    <property type="gene ID" value="LR48_Vigan05g047900"/>
</dbReference>
<feature type="domain" description="G" evidence="1">
    <location>
        <begin position="221"/>
        <end position="286"/>
    </location>
</feature>
<dbReference type="Pfam" id="PF01926">
    <property type="entry name" value="MMR_HSR1"/>
    <property type="match status" value="1"/>
</dbReference>
<dbReference type="EMBL" id="CM003375">
    <property type="protein sequence ID" value="KOM42875.1"/>
    <property type="molecule type" value="Genomic_DNA"/>
</dbReference>
<dbReference type="InterPro" id="IPR027417">
    <property type="entry name" value="P-loop_NTPase"/>
</dbReference>
<evidence type="ECO:0000313" key="3">
    <source>
        <dbReference type="EMBL" id="KOM42875.1"/>
    </source>
</evidence>
<dbReference type="OMA" id="ARGNVWA"/>
<name>A0A0L9UIZ6_PHAAN</name>
<evidence type="ECO:0000259" key="1">
    <source>
        <dbReference type="Pfam" id="PF01926"/>
    </source>
</evidence>
<dbReference type="InterPro" id="IPR048422">
    <property type="entry name" value="NOA1/YqeH-like_C"/>
</dbReference>
<protein>
    <submittedName>
        <fullName evidence="3">Uncharacterized protein</fullName>
    </submittedName>
</protein>
<dbReference type="CDD" id="cd01855">
    <property type="entry name" value="YqeH"/>
    <property type="match status" value="1"/>
</dbReference>
<dbReference type="GO" id="GO:0005525">
    <property type="term" value="F:GTP binding"/>
    <property type="evidence" value="ECO:0007669"/>
    <property type="project" value="InterPro"/>
</dbReference>
<dbReference type="STRING" id="3914.A0A0L9UIZ6"/>
<accession>A0A0L9UIZ6</accession>
<dbReference type="InterPro" id="IPR006073">
    <property type="entry name" value="GTP-bd"/>
</dbReference>
<organism evidence="3 4">
    <name type="scientific">Phaseolus angularis</name>
    <name type="common">Azuki bean</name>
    <name type="synonym">Vigna angularis</name>
    <dbReference type="NCBI Taxonomy" id="3914"/>
    <lineage>
        <taxon>Eukaryota</taxon>
        <taxon>Viridiplantae</taxon>
        <taxon>Streptophyta</taxon>
        <taxon>Embryophyta</taxon>
        <taxon>Tracheophyta</taxon>
        <taxon>Spermatophyta</taxon>
        <taxon>Magnoliopsida</taxon>
        <taxon>eudicotyledons</taxon>
        <taxon>Gunneridae</taxon>
        <taxon>Pentapetalae</taxon>
        <taxon>rosids</taxon>
        <taxon>fabids</taxon>
        <taxon>Fabales</taxon>
        <taxon>Fabaceae</taxon>
        <taxon>Papilionoideae</taxon>
        <taxon>50 kb inversion clade</taxon>
        <taxon>NPAAA clade</taxon>
        <taxon>indigoferoid/millettioid clade</taxon>
        <taxon>Phaseoleae</taxon>
        <taxon>Vigna</taxon>
    </lineage>
</organism>
<dbReference type="PANTHER" id="PTHR46434:SF1">
    <property type="entry name" value="GENETIC INTERACTOR OF PROHIBITINS 3, MITOCHONDRIAL"/>
    <property type="match status" value="1"/>
</dbReference>
<dbReference type="InterPro" id="IPR050896">
    <property type="entry name" value="Mito_lipid_metab_GTPase"/>
</dbReference>
<dbReference type="PANTHER" id="PTHR46434">
    <property type="entry name" value="GENETIC INTERACTOR OF PROHIBITINS 3, MITOCHONDRIAL"/>
    <property type="match status" value="1"/>
</dbReference>
<dbReference type="GO" id="GO:0005739">
    <property type="term" value="C:mitochondrion"/>
    <property type="evidence" value="ECO:0007669"/>
    <property type="project" value="TreeGrafter"/>
</dbReference>
<dbReference type="SUPFAM" id="SSF52540">
    <property type="entry name" value="P-loop containing nucleoside triphosphate hydrolases"/>
    <property type="match status" value="1"/>
</dbReference>